<comment type="subcellular location">
    <subcellularLocation>
        <location evidence="1 6">Secreted</location>
    </subcellularLocation>
</comment>
<evidence type="ECO:0000313" key="7">
    <source>
        <dbReference type="EMBL" id="KAJ9182382.1"/>
    </source>
</evidence>
<dbReference type="PANTHER" id="PTHR31232">
    <property type="match status" value="1"/>
</dbReference>
<dbReference type="InterPro" id="IPR010264">
    <property type="entry name" value="Self-incomp_S1"/>
</dbReference>
<feature type="signal peptide" evidence="6">
    <location>
        <begin position="1"/>
        <end position="24"/>
    </location>
</feature>
<evidence type="ECO:0000256" key="6">
    <source>
        <dbReference type="RuleBase" id="RU367044"/>
    </source>
</evidence>
<keyword evidence="5 6" id="KW-0732">Signal</keyword>
<reference evidence="7" key="1">
    <citation type="journal article" date="2023" name="Plant Biotechnol. J.">
        <title>Chromosome-level wild Hevea brasiliensis genome provides new tools for genomic-assisted breeding and valuable loci to elevate rubber yield.</title>
        <authorList>
            <person name="Cheng H."/>
            <person name="Song X."/>
            <person name="Hu Y."/>
            <person name="Wu T."/>
            <person name="Yang Q."/>
            <person name="An Z."/>
            <person name="Feng S."/>
            <person name="Deng Z."/>
            <person name="Wu W."/>
            <person name="Zeng X."/>
            <person name="Tu M."/>
            <person name="Wang X."/>
            <person name="Huang H."/>
        </authorList>
    </citation>
    <scope>NUCLEOTIDE SEQUENCE</scope>
    <source>
        <strain evidence="7">MT/VB/25A 57/8</strain>
    </source>
</reference>
<dbReference type="PROSITE" id="PS51257">
    <property type="entry name" value="PROKAR_LIPOPROTEIN"/>
    <property type="match status" value="1"/>
</dbReference>
<keyword evidence="3 6" id="KW-0713">Self-incompatibility</keyword>
<keyword evidence="4 6" id="KW-0964">Secreted</keyword>
<evidence type="ECO:0000256" key="5">
    <source>
        <dbReference type="ARBA" id="ARBA00022729"/>
    </source>
</evidence>
<dbReference type="Pfam" id="PF05938">
    <property type="entry name" value="Self-incomp_S1"/>
    <property type="match status" value="1"/>
</dbReference>
<evidence type="ECO:0000256" key="4">
    <source>
        <dbReference type="ARBA" id="ARBA00022525"/>
    </source>
</evidence>
<evidence type="ECO:0000256" key="1">
    <source>
        <dbReference type="ARBA" id="ARBA00004613"/>
    </source>
</evidence>
<evidence type="ECO:0000256" key="2">
    <source>
        <dbReference type="ARBA" id="ARBA00005581"/>
    </source>
</evidence>
<proteinExistence type="inferred from homology"/>
<comment type="caution">
    <text evidence="7">The sequence shown here is derived from an EMBL/GenBank/DDBJ whole genome shotgun (WGS) entry which is preliminary data.</text>
</comment>
<keyword evidence="8" id="KW-1185">Reference proteome</keyword>
<accession>A0ABQ9MSF3</accession>
<organism evidence="7 8">
    <name type="scientific">Hevea brasiliensis</name>
    <name type="common">Para rubber tree</name>
    <name type="synonym">Siphonia brasiliensis</name>
    <dbReference type="NCBI Taxonomy" id="3981"/>
    <lineage>
        <taxon>Eukaryota</taxon>
        <taxon>Viridiplantae</taxon>
        <taxon>Streptophyta</taxon>
        <taxon>Embryophyta</taxon>
        <taxon>Tracheophyta</taxon>
        <taxon>Spermatophyta</taxon>
        <taxon>Magnoliopsida</taxon>
        <taxon>eudicotyledons</taxon>
        <taxon>Gunneridae</taxon>
        <taxon>Pentapetalae</taxon>
        <taxon>rosids</taxon>
        <taxon>fabids</taxon>
        <taxon>Malpighiales</taxon>
        <taxon>Euphorbiaceae</taxon>
        <taxon>Crotonoideae</taxon>
        <taxon>Micrandreae</taxon>
        <taxon>Hevea</taxon>
    </lineage>
</organism>
<dbReference type="Proteomes" id="UP001174677">
    <property type="component" value="Chromosome 4"/>
</dbReference>
<sequence length="138" mass="16126">MSPFIARSLSLVMVFLLLMSSCEAWFFPKKQTVSITNVLGKGLELTIHCKSKDDDLGTREIPFNGNFSFRFRPNFMDTTLFYCNMTWQGQTHGFDIYIAQRDKDKCPHNNCSWIIKPTGPCMWNEEKQIYNDCFPWDS</sequence>
<protein>
    <recommendedName>
        <fullName evidence="6">S-protein homolog</fullName>
    </recommendedName>
</protein>
<dbReference type="PANTHER" id="PTHR31232:SF171">
    <property type="entry name" value="S-PROTEIN HOMOLOG"/>
    <property type="match status" value="1"/>
</dbReference>
<comment type="similarity">
    <text evidence="2 6">Belongs to the plant self-incompatibility (S1) protein family.</text>
</comment>
<evidence type="ECO:0000313" key="8">
    <source>
        <dbReference type="Proteomes" id="UP001174677"/>
    </source>
</evidence>
<evidence type="ECO:0000256" key="3">
    <source>
        <dbReference type="ARBA" id="ARBA00022471"/>
    </source>
</evidence>
<name>A0ABQ9MSF3_HEVBR</name>
<feature type="chain" id="PRO_5044970727" description="S-protein homolog" evidence="6">
    <location>
        <begin position="25"/>
        <end position="138"/>
    </location>
</feature>
<dbReference type="EMBL" id="JARPOI010000004">
    <property type="protein sequence ID" value="KAJ9182382.1"/>
    <property type="molecule type" value="Genomic_DNA"/>
</dbReference>
<gene>
    <name evidence="7" type="ORF">P3X46_006383</name>
</gene>